<name>A0A5D3KB95_9BRAD</name>
<sequence>MNEFEHLTDQNVLRLYDAIRHQVDADKALGNRYRLIGQAAMDRAERLKDEIVSRGLKFSPIVWT</sequence>
<evidence type="ECO:0000313" key="2">
    <source>
        <dbReference type="Proteomes" id="UP000324758"/>
    </source>
</evidence>
<dbReference type="Proteomes" id="UP000324758">
    <property type="component" value="Unassembled WGS sequence"/>
</dbReference>
<comment type="caution">
    <text evidence="1">The sequence shown here is derived from an EMBL/GenBank/DDBJ whole genome shotgun (WGS) entry which is preliminary data.</text>
</comment>
<evidence type="ECO:0000313" key="1">
    <source>
        <dbReference type="EMBL" id="TYL89719.1"/>
    </source>
</evidence>
<accession>A0A5D3KB95</accession>
<reference evidence="1 2" key="1">
    <citation type="submission" date="2019-08" db="EMBL/GenBank/DDBJ databases">
        <title>Bradyrhizobium hipponensis sp. nov., a rhizobium isolated from a Lupinus angustifolius root nodule in Tunisia.</title>
        <authorList>
            <person name="Off K."/>
            <person name="Rejili M."/>
            <person name="Mars M."/>
            <person name="Brachmann A."/>
            <person name="Marin M."/>
        </authorList>
    </citation>
    <scope>NUCLEOTIDE SEQUENCE [LARGE SCALE GENOMIC DNA]</scope>
    <source>
        <strain evidence="1 2">CTAW71</strain>
    </source>
</reference>
<proteinExistence type="predicted"/>
<dbReference type="AlphaFoldDB" id="A0A5D3KB95"/>
<dbReference type="OrthoDB" id="8248449at2"/>
<keyword evidence="2" id="KW-1185">Reference proteome</keyword>
<protein>
    <submittedName>
        <fullName evidence="1">Uncharacterized protein</fullName>
    </submittedName>
</protein>
<gene>
    <name evidence="1" type="ORF">FXB40_34405</name>
</gene>
<dbReference type="RefSeq" id="WP_148776724.1">
    <property type="nucleotide sequence ID" value="NZ_VSSS01000058.1"/>
</dbReference>
<organism evidence="1 2">
    <name type="scientific">Bradyrhizobium rifense</name>
    <dbReference type="NCBI Taxonomy" id="515499"/>
    <lineage>
        <taxon>Bacteria</taxon>
        <taxon>Pseudomonadati</taxon>
        <taxon>Pseudomonadota</taxon>
        <taxon>Alphaproteobacteria</taxon>
        <taxon>Hyphomicrobiales</taxon>
        <taxon>Nitrobacteraceae</taxon>
        <taxon>Bradyrhizobium</taxon>
    </lineage>
</organism>
<dbReference type="EMBL" id="VSSS01000058">
    <property type="protein sequence ID" value="TYL89719.1"/>
    <property type="molecule type" value="Genomic_DNA"/>
</dbReference>